<evidence type="ECO:0000313" key="8">
    <source>
        <dbReference type="EMBL" id="RCX07619.1"/>
    </source>
</evidence>
<dbReference type="PANTHER" id="PTHR33692">
    <property type="entry name" value="RIBOSOME MATURATION FACTOR RIMM"/>
    <property type="match status" value="1"/>
</dbReference>
<organism evidence="8 9">
    <name type="scientific">Extensimonas vulgaris</name>
    <dbReference type="NCBI Taxonomy" id="1031594"/>
    <lineage>
        <taxon>Bacteria</taxon>
        <taxon>Pseudomonadati</taxon>
        <taxon>Pseudomonadota</taxon>
        <taxon>Betaproteobacteria</taxon>
        <taxon>Burkholderiales</taxon>
        <taxon>Comamonadaceae</taxon>
        <taxon>Extensimonas</taxon>
    </lineage>
</organism>
<evidence type="ECO:0000256" key="5">
    <source>
        <dbReference type="HAMAP-Rule" id="MF_00014"/>
    </source>
</evidence>
<evidence type="ECO:0000313" key="9">
    <source>
        <dbReference type="Proteomes" id="UP000252174"/>
    </source>
</evidence>
<sequence length="189" mass="21121">MSAALSLDLVDLPADAVEVGRIADAWGVKGWFKVLPYSAMPEALFSSKRWYLQPAERGVRGFEGTRLLRIREAKEHADTIVAWAQDIPDRDAAQALRGARIFVPRSSFPSTGADEYYWVDLLGLAVVNREGVGLGEVRELLSTGPQTVLVLSYQQEGKAHERMIPFVAAYVDRVDLAARRIFVDWQPDY</sequence>
<dbReference type="Gene3D" id="2.30.30.240">
    <property type="entry name" value="PRC-barrel domain"/>
    <property type="match status" value="1"/>
</dbReference>
<dbReference type="Gene3D" id="2.40.30.60">
    <property type="entry name" value="RimM"/>
    <property type="match status" value="1"/>
</dbReference>
<keyword evidence="9" id="KW-1185">Reference proteome</keyword>
<dbReference type="InterPro" id="IPR009000">
    <property type="entry name" value="Transl_B-barrel_sf"/>
</dbReference>
<comment type="caution">
    <text evidence="8">The sequence shown here is derived from an EMBL/GenBank/DDBJ whole genome shotgun (WGS) entry which is preliminary data.</text>
</comment>
<comment type="subcellular location">
    <subcellularLocation>
        <location evidence="5">Cytoplasm</location>
    </subcellularLocation>
</comment>
<dbReference type="Proteomes" id="UP000252174">
    <property type="component" value="Unassembled WGS sequence"/>
</dbReference>
<name>A0A369AE46_9BURK</name>
<dbReference type="EMBL" id="QPJU01000012">
    <property type="protein sequence ID" value="RCX07619.1"/>
    <property type="molecule type" value="Genomic_DNA"/>
</dbReference>
<comment type="domain">
    <text evidence="5">The PRC barrel domain binds ribosomal protein uS19.</text>
</comment>
<dbReference type="AlphaFoldDB" id="A0A369AE46"/>
<dbReference type="InterPro" id="IPR011033">
    <property type="entry name" value="PRC_barrel-like_sf"/>
</dbReference>
<dbReference type="RefSeq" id="WP_114484183.1">
    <property type="nucleotide sequence ID" value="NZ_QPJU01000012.1"/>
</dbReference>
<gene>
    <name evidence="5" type="primary">rimM</name>
    <name evidence="8" type="ORF">DFR45_11230</name>
</gene>
<dbReference type="PANTHER" id="PTHR33692:SF1">
    <property type="entry name" value="RIBOSOME MATURATION FACTOR RIMM"/>
    <property type="match status" value="1"/>
</dbReference>
<keyword evidence="1 5" id="KW-0963">Cytoplasm</keyword>
<feature type="domain" description="RimM N-terminal" evidence="6">
    <location>
        <begin position="19"/>
        <end position="106"/>
    </location>
</feature>
<keyword evidence="4 5" id="KW-0143">Chaperone</keyword>
<evidence type="ECO:0000256" key="4">
    <source>
        <dbReference type="ARBA" id="ARBA00023186"/>
    </source>
</evidence>
<dbReference type="GO" id="GO:0005737">
    <property type="term" value="C:cytoplasm"/>
    <property type="evidence" value="ECO:0007669"/>
    <property type="project" value="UniProtKB-SubCell"/>
</dbReference>
<proteinExistence type="inferred from homology"/>
<keyword evidence="3 5" id="KW-0698">rRNA processing</keyword>
<dbReference type="Pfam" id="PF24986">
    <property type="entry name" value="PRC_RimM"/>
    <property type="match status" value="1"/>
</dbReference>
<evidence type="ECO:0000259" key="7">
    <source>
        <dbReference type="Pfam" id="PF24986"/>
    </source>
</evidence>
<protein>
    <recommendedName>
        <fullName evidence="5">Ribosome maturation factor RimM</fullName>
    </recommendedName>
</protein>
<reference evidence="8 9" key="1">
    <citation type="submission" date="2018-07" db="EMBL/GenBank/DDBJ databases">
        <title>Genomic Encyclopedia of Type Strains, Phase IV (KMG-IV): sequencing the most valuable type-strain genomes for metagenomic binning, comparative biology and taxonomic classification.</title>
        <authorList>
            <person name="Goeker M."/>
        </authorList>
    </citation>
    <scope>NUCLEOTIDE SEQUENCE [LARGE SCALE GENOMIC DNA]</scope>
    <source>
        <strain evidence="8 9">DSM 100911</strain>
    </source>
</reference>
<dbReference type="InterPro" id="IPR036976">
    <property type="entry name" value="RimM_N_sf"/>
</dbReference>
<dbReference type="Pfam" id="PF01782">
    <property type="entry name" value="RimM"/>
    <property type="match status" value="1"/>
</dbReference>
<comment type="similarity">
    <text evidence="5">Belongs to the RimM family.</text>
</comment>
<dbReference type="GO" id="GO:0006364">
    <property type="term" value="P:rRNA processing"/>
    <property type="evidence" value="ECO:0007669"/>
    <property type="project" value="UniProtKB-UniRule"/>
</dbReference>
<dbReference type="InterPro" id="IPR056792">
    <property type="entry name" value="PRC_RimM"/>
</dbReference>
<dbReference type="NCBIfam" id="TIGR02273">
    <property type="entry name" value="16S_RimM"/>
    <property type="match status" value="1"/>
</dbReference>
<evidence type="ECO:0000256" key="2">
    <source>
        <dbReference type="ARBA" id="ARBA00022517"/>
    </source>
</evidence>
<dbReference type="GO" id="GO:0043022">
    <property type="term" value="F:ribosome binding"/>
    <property type="evidence" value="ECO:0007669"/>
    <property type="project" value="InterPro"/>
</dbReference>
<feature type="domain" description="Ribosome maturation factor RimM PRC barrel" evidence="7">
    <location>
        <begin position="118"/>
        <end position="188"/>
    </location>
</feature>
<dbReference type="OrthoDB" id="9783509at2"/>
<dbReference type="HAMAP" id="MF_00014">
    <property type="entry name" value="Ribosome_mat_RimM"/>
    <property type="match status" value="1"/>
</dbReference>
<comment type="function">
    <text evidence="5">An accessory protein needed during the final step in the assembly of 30S ribosomal subunit, possibly for assembly of the head region. Essential for efficient processing of 16S rRNA. May be needed both before and after RbfA during the maturation of 16S rRNA. It has affinity for free ribosomal 30S subunits but not for 70S ribosomes.</text>
</comment>
<keyword evidence="2 5" id="KW-0690">Ribosome biogenesis</keyword>
<dbReference type="SUPFAM" id="SSF50346">
    <property type="entry name" value="PRC-barrel domain"/>
    <property type="match status" value="1"/>
</dbReference>
<dbReference type="InterPro" id="IPR011961">
    <property type="entry name" value="RimM"/>
</dbReference>
<dbReference type="InterPro" id="IPR002676">
    <property type="entry name" value="RimM_N"/>
</dbReference>
<dbReference type="SUPFAM" id="SSF50447">
    <property type="entry name" value="Translation proteins"/>
    <property type="match status" value="1"/>
</dbReference>
<comment type="subunit">
    <text evidence="5">Binds ribosomal protein uS19.</text>
</comment>
<dbReference type="GO" id="GO:0042274">
    <property type="term" value="P:ribosomal small subunit biogenesis"/>
    <property type="evidence" value="ECO:0007669"/>
    <property type="project" value="UniProtKB-UniRule"/>
</dbReference>
<evidence type="ECO:0000256" key="1">
    <source>
        <dbReference type="ARBA" id="ARBA00022490"/>
    </source>
</evidence>
<evidence type="ECO:0000259" key="6">
    <source>
        <dbReference type="Pfam" id="PF01782"/>
    </source>
</evidence>
<accession>A0A369AE46</accession>
<evidence type="ECO:0000256" key="3">
    <source>
        <dbReference type="ARBA" id="ARBA00022552"/>
    </source>
</evidence>
<dbReference type="GO" id="GO:0005840">
    <property type="term" value="C:ribosome"/>
    <property type="evidence" value="ECO:0007669"/>
    <property type="project" value="InterPro"/>
</dbReference>